<proteinExistence type="predicted"/>
<evidence type="ECO:0000256" key="2">
    <source>
        <dbReference type="ARBA" id="ARBA00012438"/>
    </source>
</evidence>
<feature type="domain" description="HPt" evidence="15">
    <location>
        <begin position="1"/>
        <end position="105"/>
    </location>
</feature>
<evidence type="ECO:0000256" key="5">
    <source>
        <dbReference type="ARBA" id="ARBA00022553"/>
    </source>
</evidence>
<evidence type="ECO:0000256" key="10">
    <source>
        <dbReference type="ARBA" id="ARBA00023012"/>
    </source>
</evidence>
<dbReference type="EMBL" id="KM886859">
    <property type="protein sequence ID" value="AJA33695.1"/>
    <property type="molecule type" value="Genomic_DNA"/>
</dbReference>
<dbReference type="PROSITE" id="PS50109">
    <property type="entry name" value="HIS_KIN"/>
    <property type="match status" value="1"/>
</dbReference>
<keyword evidence="7" id="KW-0547">Nucleotide-binding</keyword>
<dbReference type="InterPro" id="IPR004105">
    <property type="entry name" value="CheA-like_dim"/>
</dbReference>
<feature type="domain" description="Histidine kinase" evidence="13">
    <location>
        <begin position="304"/>
        <end position="550"/>
    </location>
</feature>
<accession>A0A0A7RES7</accession>
<dbReference type="SUPFAM" id="SSF47384">
    <property type="entry name" value="Homodimeric domain of signal transducing histidine kinase"/>
    <property type="match status" value="1"/>
</dbReference>
<dbReference type="InterPro" id="IPR037052">
    <property type="entry name" value="CheA-like_P2_sf"/>
</dbReference>
<dbReference type="AlphaFoldDB" id="A0A0A7RES7"/>
<dbReference type="InterPro" id="IPR003594">
    <property type="entry name" value="HATPase_dom"/>
</dbReference>
<keyword evidence="10" id="KW-0902">Two-component regulatory system</keyword>
<feature type="domain" description="CheW-like" evidence="14">
    <location>
        <begin position="552"/>
        <end position="684"/>
    </location>
</feature>
<evidence type="ECO:0000313" key="16">
    <source>
        <dbReference type="EMBL" id="AJA33695.1"/>
    </source>
</evidence>
<dbReference type="SMART" id="SM01231">
    <property type="entry name" value="H-kinase_dim"/>
    <property type="match status" value="1"/>
</dbReference>
<organism evidence="16">
    <name type="scientific">Ligilactobacillus agilis</name>
    <dbReference type="NCBI Taxonomy" id="1601"/>
    <lineage>
        <taxon>Bacteria</taxon>
        <taxon>Bacillati</taxon>
        <taxon>Bacillota</taxon>
        <taxon>Bacilli</taxon>
        <taxon>Lactobacillales</taxon>
        <taxon>Lactobacillaceae</taxon>
        <taxon>Ligilactobacillus</taxon>
    </lineage>
</organism>
<dbReference type="Pfam" id="PF07194">
    <property type="entry name" value="P2"/>
    <property type="match status" value="1"/>
</dbReference>
<evidence type="ECO:0000259" key="13">
    <source>
        <dbReference type="PROSITE" id="PS50109"/>
    </source>
</evidence>
<dbReference type="Pfam" id="PF02518">
    <property type="entry name" value="HATPase_c"/>
    <property type="match status" value="1"/>
</dbReference>
<dbReference type="Gene3D" id="1.10.287.560">
    <property type="entry name" value="Histidine kinase CheA-like, homodimeric domain"/>
    <property type="match status" value="1"/>
</dbReference>
<dbReference type="Gene3D" id="1.20.120.160">
    <property type="entry name" value="HPT domain"/>
    <property type="match status" value="1"/>
</dbReference>
<evidence type="ECO:0000256" key="3">
    <source>
        <dbReference type="ARBA" id="ARBA00021495"/>
    </source>
</evidence>
<feature type="region of interest" description="Disordered" evidence="12">
    <location>
        <begin position="266"/>
        <end position="307"/>
    </location>
</feature>
<evidence type="ECO:0000256" key="12">
    <source>
        <dbReference type="SAM" id="MobiDB-lite"/>
    </source>
</evidence>
<feature type="region of interest" description="Disordered" evidence="12">
    <location>
        <begin position="130"/>
        <end position="152"/>
    </location>
</feature>
<protein>
    <recommendedName>
        <fullName evidence="3">Chemotaxis protein CheA</fullName>
        <ecNumber evidence="2">2.7.13.3</ecNumber>
    </recommendedName>
</protein>
<dbReference type="PANTHER" id="PTHR43395">
    <property type="entry name" value="SENSOR HISTIDINE KINASE CHEA"/>
    <property type="match status" value="1"/>
</dbReference>
<dbReference type="SUPFAM" id="SSF47226">
    <property type="entry name" value="Histidine-containing phosphotransfer domain, HPT domain"/>
    <property type="match status" value="1"/>
</dbReference>
<dbReference type="RefSeq" id="WP_056977841.1">
    <property type="nucleotide sequence ID" value="NZ_JAEHNV010000011.1"/>
</dbReference>
<feature type="modified residue" description="Phosphohistidine" evidence="11">
    <location>
        <position position="48"/>
    </location>
</feature>
<evidence type="ECO:0000259" key="14">
    <source>
        <dbReference type="PROSITE" id="PS50851"/>
    </source>
</evidence>
<dbReference type="InterPro" id="IPR037006">
    <property type="entry name" value="CheA-like_homodim_sf"/>
</dbReference>
<keyword evidence="6" id="KW-0808">Transferase</keyword>
<keyword evidence="9" id="KW-0067">ATP-binding</keyword>
<feature type="compositionally biased region" description="Basic and acidic residues" evidence="12">
    <location>
        <begin position="140"/>
        <end position="152"/>
    </location>
</feature>
<evidence type="ECO:0000256" key="7">
    <source>
        <dbReference type="ARBA" id="ARBA00022741"/>
    </source>
</evidence>
<dbReference type="Pfam" id="PF02895">
    <property type="entry name" value="H-kinase_dim"/>
    <property type="match status" value="1"/>
</dbReference>
<dbReference type="SUPFAM" id="SSF55874">
    <property type="entry name" value="ATPase domain of HSP90 chaperone/DNA topoisomerase II/histidine kinase"/>
    <property type="match status" value="1"/>
</dbReference>
<dbReference type="GO" id="GO:0006935">
    <property type="term" value="P:chemotaxis"/>
    <property type="evidence" value="ECO:0007669"/>
    <property type="project" value="UniProtKB-KW"/>
</dbReference>
<evidence type="ECO:0000256" key="4">
    <source>
        <dbReference type="ARBA" id="ARBA00022500"/>
    </source>
</evidence>
<dbReference type="CDD" id="cd00088">
    <property type="entry name" value="HPT"/>
    <property type="match status" value="1"/>
</dbReference>
<evidence type="ECO:0000259" key="15">
    <source>
        <dbReference type="PROSITE" id="PS50894"/>
    </source>
</evidence>
<dbReference type="PROSITE" id="PS50894">
    <property type="entry name" value="HPT"/>
    <property type="match status" value="1"/>
</dbReference>
<evidence type="ECO:0000256" key="11">
    <source>
        <dbReference type="PROSITE-ProRule" id="PRU00110"/>
    </source>
</evidence>
<dbReference type="GO" id="GO:0000155">
    <property type="term" value="F:phosphorelay sensor kinase activity"/>
    <property type="evidence" value="ECO:0007669"/>
    <property type="project" value="InterPro"/>
</dbReference>
<evidence type="ECO:0000256" key="1">
    <source>
        <dbReference type="ARBA" id="ARBA00000085"/>
    </source>
</evidence>
<dbReference type="EC" id="2.7.13.3" evidence="2"/>
<dbReference type="InterPro" id="IPR051315">
    <property type="entry name" value="Bact_Chemotaxis_CheA"/>
</dbReference>
<comment type="catalytic activity">
    <reaction evidence="1">
        <text>ATP + protein L-histidine = ADP + protein N-phospho-L-histidine.</text>
        <dbReference type="EC" id="2.7.13.3"/>
    </reaction>
</comment>
<dbReference type="CDD" id="cd00731">
    <property type="entry name" value="CheA_reg"/>
    <property type="match status" value="1"/>
</dbReference>
<dbReference type="GO" id="GO:0005737">
    <property type="term" value="C:cytoplasm"/>
    <property type="evidence" value="ECO:0007669"/>
    <property type="project" value="InterPro"/>
</dbReference>
<dbReference type="Pfam" id="PF01627">
    <property type="entry name" value="Hpt"/>
    <property type="match status" value="1"/>
</dbReference>
<dbReference type="Pfam" id="PF01584">
    <property type="entry name" value="CheW"/>
    <property type="match status" value="1"/>
</dbReference>
<dbReference type="CDD" id="cd16916">
    <property type="entry name" value="HATPase_CheA-like"/>
    <property type="match status" value="1"/>
</dbReference>
<dbReference type="Gene3D" id="2.30.30.40">
    <property type="entry name" value="SH3 Domains"/>
    <property type="match status" value="1"/>
</dbReference>
<evidence type="ECO:0000256" key="6">
    <source>
        <dbReference type="ARBA" id="ARBA00022679"/>
    </source>
</evidence>
<dbReference type="InterPro" id="IPR036890">
    <property type="entry name" value="HATPase_C_sf"/>
</dbReference>
<dbReference type="FunFam" id="3.30.565.10:FF:000016">
    <property type="entry name" value="Chemotaxis protein CheA, putative"/>
    <property type="match status" value="1"/>
</dbReference>
<keyword evidence="5 11" id="KW-0597">Phosphoprotein</keyword>
<keyword evidence="4" id="KW-0145">Chemotaxis</keyword>
<reference evidence="16" key="1">
    <citation type="journal article" date="2014" name="Appl. Environ. Microbiol.">
        <title>Detection and genomic characterization of motility in Lactobacillus curvatus: confirmation of motility in a species outside the Lactobacillus salivarius clade.</title>
        <authorList>
            <person name="Cousin F.J."/>
            <person name="Lynch S.M."/>
            <person name="Harris H.M."/>
            <person name="McCann A."/>
            <person name="Lynch D.B."/>
            <person name="Neville B.A."/>
            <person name="Irisawa T."/>
            <person name="Okada S."/>
            <person name="Endo A."/>
            <person name="O'Toole P.W."/>
        </authorList>
    </citation>
    <scope>NUCLEOTIDE SEQUENCE</scope>
    <source>
        <strain evidence="16">DSM 20509</strain>
    </source>
</reference>
<dbReference type="InterPro" id="IPR008207">
    <property type="entry name" value="Sig_transdc_His_kin_Hpt_dom"/>
</dbReference>
<evidence type="ECO:0000256" key="8">
    <source>
        <dbReference type="ARBA" id="ARBA00022777"/>
    </source>
</evidence>
<dbReference type="InterPro" id="IPR010808">
    <property type="entry name" value="CheA_P2-bd"/>
</dbReference>
<dbReference type="SMART" id="SM00260">
    <property type="entry name" value="CheW"/>
    <property type="match status" value="1"/>
</dbReference>
<feature type="compositionally biased region" description="Basic and acidic residues" evidence="12">
    <location>
        <begin position="269"/>
        <end position="288"/>
    </location>
</feature>
<dbReference type="InterPro" id="IPR036641">
    <property type="entry name" value="HPT_dom_sf"/>
</dbReference>
<dbReference type="SMART" id="SM00387">
    <property type="entry name" value="HATPase_c"/>
    <property type="match status" value="1"/>
</dbReference>
<dbReference type="InterPro" id="IPR002545">
    <property type="entry name" value="CheW-lke_dom"/>
</dbReference>
<evidence type="ECO:0000256" key="9">
    <source>
        <dbReference type="ARBA" id="ARBA00022840"/>
    </source>
</evidence>
<sequence>MADDNSVYRDLFFEESDDNLQALNDNILELEQEPDNIDLVNNIFRVAHTLKGMSATMGYDVMTKLTHKMEDIFDLFKSGKLKVTSDHVSLIFKCLDKLQELVDDLRDDKELSEEQITDLWNELDQVEKGVEGKTPAAQAPKEEQASDGPKELTTDFEKVEEADLDVIKKAKAEGYNAFAIAVRIDAGSLLKGPRVFLIMEKLDQEGDVIHSEPSTDILEAGDFETDFKLIYLTHDSKEQVEENINSNSEIDQVIVADFDPEAKPAAAEAEVKEVAKKEAPSPAKEAKPKAAPKKAAKKDAHHNNRNQSIRVDLTRLDNFLDLVSELVVYRNQLEDAGKRNNADEVRDSMEQVSRLTSELQDLVLKIRMQQVSVVFSRFPRMIRDLANELKKDMELVIIGEETELDKTVVSELSEPMIHLLRNCADHGIEQPEVREKLGKPRKGKITLAAYQEGNKVIITLEDDGKGLDPEAIKASAERKGINTEGMSEREIQMLVFHPGFSTAKKITDISGRGVGLDAVQNKISELGGSLEMESQVNVGTKVTIKLPLTLSIIQALMISISNEDFAVPLDVVERVVMIKEEDILQTQQQEVYRFQDQLIPIVRTNRLLGMPEIESKKKFAIIVKINKQYYGILADGLIGQQEIVIKKIDQMLMNINKYQGATILGNGSIALILDVNAICNAQKVANS</sequence>
<dbReference type="Gene3D" id="3.30.565.10">
    <property type="entry name" value="Histidine kinase-like ATPase, C-terminal domain"/>
    <property type="match status" value="1"/>
</dbReference>
<dbReference type="Gene3D" id="3.30.70.1110">
    <property type="entry name" value="Histidine kinase CheA-like, P2 response regulator-binding domain"/>
    <property type="match status" value="1"/>
</dbReference>
<dbReference type="InterPro" id="IPR036061">
    <property type="entry name" value="CheW-like_dom_sf"/>
</dbReference>
<keyword evidence="8 16" id="KW-0418">Kinase</keyword>
<dbReference type="InterPro" id="IPR036097">
    <property type="entry name" value="HisK_dim/P_sf"/>
</dbReference>
<dbReference type="InterPro" id="IPR004358">
    <property type="entry name" value="Sig_transdc_His_kin-like_C"/>
</dbReference>
<dbReference type="InterPro" id="IPR005467">
    <property type="entry name" value="His_kinase_dom"/>
</dbReference>
<dbReference type="SUPFAM" id="SSF50341">
    <property type="entry name" value="CheW-like"/>
    <property type="match status" value="1"/>
</dbReference>
<gene>
    <name evidence="16" type="primary">cheA</name>
</gene>
<dbReference type="PANTHER" id="PTHR43395:SF1">
    <property type="entry name" value="CHEMOTAXIS PROTEIN CHEA"/>
    <property type="match status" value="1"/>
</dbReference>
<dbReference type="SUPFAM" id="SSF55052">
    <property type="entry name" value="CheY-binding domain of CheA"/>
    <property type="match status" value="1"/>
</dbReference>
<dbReference type="SMART" id="SM00073">
    <property type="entry name" value="HPT"/>
    <property type="match status" value="1"/>
</dbReference>
<dbReference type="PRINTS" id="PR00344">
    <property type="entry name" value="BCTRLSENSOR"/>
</dbReference>
<name>A0A0A7RES7_9LACO</name>
<dbReference type="InterPro" id="IPR035891">
    <property type="entry name" value="CheY-binding_CheA"/>
</dbReference>
<dbReference type="GO" id="GO:0005524">
    <property type="term" value="F:ATP binding"/>
    <property type="evidence" value="ECO:0007669"/>
    <property type="project" value="UniProtKB-KW"/>
</dbReference>
<dbReference type="PROSITE" id="PS50851">
    <property type="entry name" value="CHEW"/>
    <property type="match status" value="1"/>
</dbReference>